<feature type="active site" description="Proton acceptor" evidence="4">
    <location>
        <position position="81"/>
    </location>
</feature>
<reference evidence="6 7" key="1">
    <citation type="submission" date="2020-06" db="EMBL/GenBank/DDBJ databases">
        <title>Acidovorax antarctica sp. nov., isolated from Corinth ice sheet soil, Antarctic Fields Peninsula.</title>
        <authorList>
            <person name="Xu Q."/>
            <person name="Peng F."/>
        </authorList>
    </citation>
    <scope>NUCLEOTIDE SEQUENCE [LARGE SCALE GENOMIC DNA]</scope>
    <source>
        <strain evidence="6 7">16-35-5</strain>
    </source>
</reference>
<dbReference type="SUPFAM" id="SSF63892">
    <property type="entry name" value="Pyridoxine 5'-phosphate synthase"/>
    <property type="match status" value="1"/>
</dbReference>
<comment type="similarity">
    <text evidence="4">Belongs to the PNP synthase family.</text>
</comment>
<comment type="pathway">
    <text evidence="4">Cofactor biosynthesis; pyridoxine 5'-phosphate biosynthesis; pyridoxine 5'-phosphate from D-erythrose 4-phosphate: step 5/5.</text>
</comment>
<dbReference type="KEGG" id="aant:HUK68_14630"/>
<dbReference type="NCBIfam" id="NF003626">
    <property type="entry name" value="PRK05265.1-4"/>
    <property type="match status" value="1"/>
</dbReference>
<organism evidence="6 7">
    <name type="scientific">Comamonas antarctica</name>
    <dbReference type="NCBI Taxonomy" id="2743470"/>
    <lineage>
        <taxon>Bacteria</taxon>
        <taxon>Pseudomonadati</taxon>
        <taxon>Pseudomonadota</taxon>
        <taxon>Betaproteobacteria</taxon>
        <taxon>Burkholderiales</taxon>
        <taxon>Comamonadaceae</taxon>
        <taxon>Comamonas</taxon>
    </lineage>
</organism>
<feature type="binding site" evidence="4">
    <location>
        <begin position="225"/>
        <end position="226"/>
    </location>
    <ligand>
        <name>3-amino-2-oxopropyl phosphate</name>
        <dbReference type="ChEBI" id="CHEBI:57279"/>
    </ligand>
</feature>
<accession>A0A6N1X3K0</accession>
<dbReference type="GO" id="GO:0008615">
    <property type="term" value="P:pyridoxine biosynthetic process"/>
    <property type="evidence" value="ECO:0007669"/>
    <property type="project" value="UniProtKB-UniRule"/>
</dbReference>
<evidence type="ECO:0000256" key="5">
    <source>
        <dbReference type="NCBIfam" id="TIGR00559"/>
    </source>
</evidence>
<evidence type="ECO:0000256" key="4">
    <source>
        <dbReference type="HAMAP-Rule" id="MF_00279"/>
    </source>
</evidence>
<feature type="site" description="Transition state stabilizer" evidence="4">
    <location>
        <position position="162"/>
    </location>
</feature>
<feature type="binding site" evidence="4">
    <location>
        <position position="52"/>
    </location>
    <ligand>
        <name>1-deoxy-D-xylulose 5-phosphate</name>
        <dbReference type="ChEBI" id="CHEBI:57792"/>
    </ligand>
</feature>
<comment type="catalytic activity">
    <reaction evidence="4">
        <text>3-amino-2-oxopropyl phosphate + 1-deoxy-D-xylulose 5-phosphate = pyridoxine 5'-phosphate + phosphate + 2 H2O + H(+)</text>
        <dbReference type="Rhea" id="RHEA:15265"/>
        <dbReference type="ChEBI" id="CHEBI:15377"/>
        <dbReference type="ChEBI" id="CHEBI:15378"/>
        <dbReference type="ChEBI" id="CHEBI:43474"/>
        <dbReference type="ChEBI" id="CHEBI:57279"/>
        <dbReference type="ChEBI" id="CHEBI:57792"/>
        <dbReference type="ChEBI" id="CHEBI:58589"/>
        <dbReference type="EC" id="2.6.99.2"/>
    </reaction>
</comment>
<evidence type="ECO:0000313" key="6">
    <source>
        <dbReference type="EMBL" id="QKV54034.1"/>
    </source>
</evidence>
<proteinExistence type="inferred from homology"/>
<dbReference type="PANTHER" id="PTHR30456:SF0">
    <property type="entry name" value="PYRIDOXINE 5'-PHOSPHATE SYNTHASE"/>
    <property type="match status" value="1"/>
</dbReference>
<evidence type="ECO:0000256" key="3">
    <source>
        <dbReference type="ARBA" id="ARBA00023096"/>
    </source>
</evidence>
<evidence type="ECO:0000256" key="1">
    <source>
        <dbReference type="ARBA" id="ARBA00022490"/>
    </source>
</evidence>
<dbReference type="PANTHER" id="PTHR30456">
    <property type="entry name" value="PYRIDOXINE 5'-PHOSPHATE SYNTHASE"/>
    <property type="match status" value="1"/>
</dbReference>
<keyword evidence="1 4" id="KW-0963">Cytoplasm</keyword>
<evidence type="ECO:0000313" key="7">
    <source>
        <dbReference type="Proteomes" id="UP000509579"/>
    </source>
</evidence>
<comment type="function">
    <text evidence="4">Catalyzes the complicated ring closure reaction between the two acyclic compounds 1-deoxy-D-xylulose-5-phosphate (DXP) and 3-amino-2-oxopropyl phosphate (1-amino-acetone-3-phosphate or AAP) to form pyridoxine 5'-phosphate (PNP) and inorganic phosphate.</text>
</comment>
<feature type="active site" description="Proton acceptor" evidence="4">
    <location>
        <position position="50"/>
    </location>
</feature>
<dbReference type="AlphaFoldDB" id="A0A6N1X3K0"/>
<feature type="binding site" evidence="4">
    <location>
        <position position="25"/>
    </location>
    <ligand>
        <name>3-amino-2-oxopropyl phosphate</name>
        <dbReference type="ChEBI" id="CHEBI:57279"/>
    </ligand>
</feature>
<comment type="subcellular location">
    <subcellularLocation>
        <location evidence="4">Cytoplasm</location>
    </subcellularLocation>
</comment>
<feature type="binding site" evidence="4">
    <location>
        <position position="57"/>
    </location>
    <ligand>
        <name>1-deoxy-D-xylulose 5-phosphate</name>
        <dbReference type="ChEBI" id="CHEBI:57792"/>
    </ligand>
</feature>
<dbReference type="InterPro" id="IPR004569">
    <property type="entry name" value="PyrdxlP_synth_PdxJ"/>
</dbReference>
<dbReference type="EMBL" id="CP054840">
    <property type="protein sequence ID" value="QKV54034.1"/>
    <property type="molecule type" value="Genomic_DNA"/>
</dbReference>
<feature type="binding site" evidence="4">
    <location>
        <position position="111"/>
    </location>
    <ligand>
        <name>1-deoxy-D-xylulose 5-phosphate</name>
        <dbReference type="ChEBI" id="CHEBI:57792"/>
    </ligand>
</feature>
<feature type="active site" description="Proton donor" evidence="4">
    <location>
        <position position="202"/>
    </location>
</feature>
<dbReference type="GO" id="GO:0005829">
    <property type="term" value="C:cytosol"/>
    <property type="evidence" value="ECO:0007669"/>
    <property type="project" value="TreeGrafter"/>
</dbReference>
<dbReference type="UniPathway" id="UPA00244">
    <property type="reaction ID" value="UER00313"/>
</dbReference>
<comment type="caution">
    <text evidence="4">Lacks conserved residue(s) required for the propagation of feature annotation.</text>
</comment>
<sequence>MTTSASSRTALSVNVNKVALVRNTRHLGIPSVTRAAQLCLEAGAQGITVHPRPDERHIRASDVAELHELLKQWPEAEYNIEGNPFHNLMDFVRAYRPQQATFVPDGQDQFTSDHGWSFPQDAERLAPLIAECRALGVRVSLFMDPVPEQMAAAKAVGADRVELYTEPYAAAWGTPAQAQQLEAYRAAAQAALDAGLGVNAGHDLSLDNLGAFAAGVPGLLEVSIGHALIGGALERGYAGAVQAYLQCIASAQP</sequence>
<keyword evidence="2 4" id="KW-0808">Transferase</keyword>
<dbReference type="EC" id="2.6.99.2" evidence="4 5"/>
<dbReference type="CDD" id="cd00003">
    <property type="entry name" value="PNPsynthase"/>
    <property type="match status" value="1"/>
</dbReference>
<dbReference type="Proteomes" id="UP000509579">
    <property type="component" value="Chromosome"/>
</dbReference>
<dbReference type="GO" id="GO:0033856">
    <property type="term" value="F:pyridoxine 5'-phosphate synthase activity"/>
    <property type="evidence" value="ECO:0007669"/>
    <property type="project" value="UniProtKB-UniRule"/>
</dbReference>
<feature type="binding site" evidence="4">
    <location>
        <position position="203"/>
    </location>
    <ligand>
        <name>3-amino-2-oxopropyl phosphate</name>
        <dbReference type="ChEBI" id="CHEBI:57279"/>
    </ligand>
</feature>
<dbReference type="HAMAP" id="MF_00279">
    <property type="entry name" value="PdxJ"/>
    <property type="match status" value="1"/>
</dbReference>
<keyword evidence="7" id="KW-1185">Reference proteome</keyword>
<feature type="binding site" evidence="4">
    <location>
        <position position="14"/>
    </location>
    <ligand>
        <name>3-amino-2-oxopropyl phosphate</name>
        <dbReference type="ChEBI" id="CHEBI:57279"/>
    </ligand>
</feature>
<dbReference type="Gene3D" id="3.20.20.70">
    <property type="entry name" value="Aldolase class I"/>
    <property type="match status" value="1"/>
</dbReference>
<protein>
    <recommendedName>
        <fullName evidence="4 5">Pyridoxine 5'-phosphate synthase</fullName>
        <shortName evidence="4">PNP synthase</shortName>
        <ecNumber evidence="4 5">2.6.99.2</ecNumber>
    </recommendedName>
</protein>
<dbReference type="Pfam" id="PF03740">
    <property type="entry name" value="PdxJ"/>
    <property type="match status" value="1"/>
</dbReference>
<name>A0A6N1X3K0_9BURK</name>
<comment type="subunit">
    <text evidence="4">Homooctamer; tetramer of dimers.</text>
</comment>
<evidence type="ECO:0000256" key="2">
    <source>
        <dbReference type="ARBA" id="ARBA00022679"/>
    </source>
</evidence>
<keyword evidence="3 4" id="KW-0664">Pyridoxine biosynthesis</keyword>
<dbReference type="RefSeq" id="WP_175504838.1">
    <property type="nucleotide sequence ID" value="NZ_CP054840.1"/>
</dbReference>
<dbReference type="InterPro" id="IPR013785">
    <property type="entry name" value="Aldolase_TIM"/>
</dbReference>
<dbReference type="NCBIfam" id="TIGR00559">
    <property type="entry name" value="pdxJ"/>
    <property type="match status" value="1"/>
</dbReference>
<dbReference type="InterPro" id="IPR036130">
    <property type="entry name" value="Pyridoxine-5'_phos_synth"/>
</dbReference>
<gene>
    <name evidence="4" type="primary">pdxJ</name>
    <name evidence="6" type="ORF">HUK68_14630</name>
</gene>